<keyword evidence="3" id="KW-0805">Transcription regulation</keyword>
<dbReference type="InterPro" id="IPR011006">
    <property type="entry name" value="CheY-like_superfamily"/>
</dbReference>
<evidence type="ECO:0000256" key="3">
    <source>
        <dbReference type="ARBA" id="ARBA00023015"/>
    </source>
</evidence>
<dbReference type="PANTHER" id="PTHR43214:SF24">
    <property type="entry name" value="TRANSCRIPTIONAL REGULATORY PROTEIN NARL-RELATED"/>
    <property type="match status" value="1"/>
</dbReference>
<keyword evidence="2 6" id="KW-0597">Phosphoprotein</keyword>
<evidence type="ECO:0000259" key="8">
    <source>
        <dbReference type="PROSITE" id="PS50110"/>
    </source>
</evidence>
<comment type="subcellular location">
    <subcellularLocation>
        <location evidence="1">Cytoplasm</location>
    </subcellularLocation>
</comment>
<gene>
    <name evidence="9" type="ORF">ACFOGI_06310</name>
</gene>
<keyword evidence="10" id="KW-1185">Reference proteome</keyword>
<proteinExistence type="predicted"/>
<dbReference type="InterPro" id="IPR001789">
    <property type="entry name" value="Sig_transdc_resp-reg_receiver"/>
</dbReference>
<evidence type="ECO:0000313" key="9">
    <source>
        <dbReference type="EMBL" id="MFC3039860.1"/>
    </source>
</evidence>
<evidence type="ECO:0000256" key="4">
    <source>
        <dbReference type="ARBA" id="ARBA00023125"/>
    </source>
</evidence>
<dbReference type="EMBL" id="JBHRSA010000026">
    <property type="protein sequence ID" value="MFC3039860.1"/>
    <property type="molecule type" value="Genomic_DNA"/>
</dbReference>
<dbReference type="SUPFAM" id="SSF52172">
    <property type="entry name" value="CheY-like"/>
    <property type="match status" value="1"/>
</dbReference>
<dbReference type="PROSITE" id="PS50110">
    <property type="entry name" value="RESPONSE_REGULATORY"/>
    <property type="match status" value="1"/>
</dbReference>
<dbReference type="CDD" id="cd17535">
    <property type="entry name" value="REC_NarL-like"/>
    <property type="match status" value="1"/>
</dbReference>
<protein>
    <submittedName>
        <fullName evidence="9">Response regulator</fullName>
    </submittedName>
</protein>
<dbReference type="Gene3D" id="3.40.50.2300">
    <property type="match status" value="1"/>
</dbReference>
<comment type="caution">
    <text evidence="9">The sequence shown here is derived from an EMBL/GenBank/DDBJ whole genome shotgun (WGS) entry which is preliminary data.</text>
</comment>
<dbReference type="Proteomes" id="UP001595279">
    <property type="component" value="Unassembled WGS sequence"/>
</dbReference>
<evidence type="ECO:0000256" key="1">
    <source>
        <dbReference type="ARBA" id="ARBA00004496"/>
    </source>
</evidence>
<organism evidence="9 10">
    <name type="scientific">Virgibacillus xinjiangensis</name>
    <dbReference type="NCBI Taxonomy" id="393090"/>
    <lineage>
        <taxon>Bacteria</taxon>
        <taxon>Bacillati</taxon>
        <taxon>Bacillota</taxon>
        <taxon>Bacilli</taxon>
        <taxon>Bacillales</taxon>
        <taxon>Bacillaceae</taxon>
        <taxon>Virgibacillus</taxon>
    </lineage>
</organism>
<dbReference type="RefSeq" id="WP_390270132.1">
    <property type="nucleotide sequence ID" value="NZ_JBHRSA010000026.1"/>
</dbReference>
<dbReference type="InterPro" id="IPR016032">
    <property type="entry name" value="Sig_transdc_resp-reg_C-effctor"/>
</dbReference>
<dbReference type="SUPFAM" id="SSF46894">
    <property type="entry name" value="C-terminal effector domain of the bipartite response regulators"/>
    <property type="match status" value="1"/>
</dbReference>
<name>A0ABV7CU51_9BACI</name>
<evidence type="ECO:0000256" key="6">
    <source>
        <dbReference type="PROSITE-ProRule" id="PRU00169"/>
    </source>
</evidence>
<dbReference type="SMART" id="SM00421">
    <property type="entry name" value="HTH_LUXR"/>
    <property type="match status" value="1"/>
</dbReference>
<dbReference type="Pfam" id="PF00196">
    <property type="entry name" value="GerE"/>
    <property type="match status" value="1"/>
</dbReference>
<feature type="modified residue" description="4-aspartylphosphate" evidence="6">
    <location>
        <position position="54"/>
    </location>
</feature>
<evidence type="ECO:0000256" key="5">
    <source>
        <dbReference type="ARBA" id="ARBA00023163"/>
    </source>
</evidence>
<dbReference type="CDD" id="cd06170">
    <property type="entry name" value="LuxR_C_like"/>
    <property type="match status" value="1"/>
</dbReference>
<accession>A0ABV7CU51</accession>
<dbReference type="SMART" id="SM00448">
    <property type="entry name" value="REC"/>
    <property type="match status" value="1"/>
</dbReference>
<evidence type="ECO:0000313" key="10">
    <source>
        <dbReference type="Proteomes" id="UP001595279"/>
    </source>
</evidence>
<dbReference type="InterPro" id="IPR000792">
    <property type="entry name" value="Tscrpt_reg_LuxR_C"/>
</dbReference>
<dbReference type="PROSITE" id="PS50043">
    <property type="entry name" value="HTH_LUXR_2"/>
    <property type="match status" value="1"/>
</dbReference>
<dbReference type="InterPro" id="IPR039420">
    <property type="entry name" value="WalR-like"/>
</dbReference>
<keyword evidence="4" id="KW-0238">DNA-binding</keyword>
<keyword evidence="5" id="KW-0804">Transcription</keyword>
<dbReference type="InterPro" id="IPR058245">
    <property type="entry name" value="NreC/VraR/RcsB-like_REC"/>
</dbReference>
<evidence type="ECO:0000259" key="7">
    <source>
        <dbReference type="PROSITE" id="PS50043"/>
    </source>
</evidence>
<dbReference type="PANTHER" id="PTHR43214">
    <property type="entry name" value="TWO-COMPONENT RESPONSE REGULATOR"/>
    <property type="match status" value="1"/>
</dbReference>
<reference evidence="10" key="1">
    <citation type="journal article" date="2019" name="Int. J. Syst. Evol. Microbiol.">
        <title>The Global Catalogue of Microorganisms (GCM) 10K type strain sequencing project: providing services to taxonomists for standard genome sequencing and annotation.</title>
        <authorList>
            <consortium name="The Broad Institute Genomics Platform"/>
            <consortium name="The Broad Institute Genome Sequencing Center for Infectious Disease"/>
            <person name="Wu L."/>
            <person name="Ma J."/>
        </authorList>
    </citation>
    <scope>NUCLEOTIDE SEQUENCE [LARGE SCALE GENOMIC DNA]</scope>
    <source>
        <strain evidence="10">KCTC 13128</strain>
    </source>
</reference>
<dbReference type="PRINTS" id="PR00038">
    <property type="entry name" value="HTHLUXR"/>
</dbReference>
<feature type="domain" description="Response regulatory" evidence="8">
    <location>
        <begin position="3"/>
        <end position="119"/>
    </location>
</feature>
<sequence>MIDIVLVEDQPLMQDGIEAIIRPVEDLHIVGCAQNGDEAVRLVGEKEPDIAIVDLCRLQMEAIQATVQIKQNHPRIKVIMLSSEADEEMVISGINVGADGFLLTELHAETLLQAIRAVHLGDSVISGKAARILTSKIRELTMDNKQLLARKLEKNGLEFTKREIDIAYLFMDNMSNKQIAQRLYLGEGTVKNYISGIYHKLEIRTRSEAIHFLQELLKK</sequence>
<feature type="domain" description="HTH luxR-type" evidence="7">
    <location>
        <begin position="152"/>
        <end position="217"/>
    </location>
</feature>
<dbReference type="Pfam" id="PF00072">
    <property type="entry name" value="Response_reg"/>
    <property type="match status" value="1"/>
</dbReference>
<evidence type="ECO:0000256" key="2">
    <source>
        <dbReference type="ARBA" id="ARBA00022553"/>
    </source>
</evidence>